<name>A0A7C4RUP5_9BACT</name>
<dbReference type="Pfam" id="PF03358">
    <property type="entry name" value="FMN_red"/>
    <property type="match status" value="1"/>
</dbReference>
<dbReference type="GO" id="GO:0016491">
    <property type="term" value="F:oxidoreductase activity"/>
    <property type="evidence" value="ECO:0007669"/>
    <property type="project" value="InterPro"/>
</dbReference>
<dbReference type="PANTHER" id="PTHR43278">
    <property type="entry name" value="NAD(P)H-DEPENDENT FMN-CONTAINING OXIDOREDUCTASE YWQN-RELATED"/>
    <property type="match status" value="1"/>
</dbReference>
<dbReference type="Gene3D" id="3.40.50.360">
    <property type="match status" value="1"/>
</dbReference>
<keyword evidence="2" id="KW-0288">FMN</keyword>
<proteinExistence type="predicted"/>
<evidence type="ECO:0000256" key="2">
    <source>
        <dbReference type="ARBA" id="ARBA00022643"/>
    </source>
</evidence>
<dbReference type="EMBL" id="DSUH01000401">
    <property type="protein sequence ID" value="HGU34662.1"/>
    <property type="molecule type" value="Genomic_DNA"/>
</dbReference>
<feature type="domain" description="NADPH-dependent FMN reductase-like" evidence="3">
    <location>
        <begin position="1"/>
        <end position="158"/>
    </location>
</feature>
<reference evidence="4" key="1">
    <citation type="journal article" date="2020" name="mSystems">
        <title>Genome- and Community-Level Interaction Insights into Carbon Utilization and Element Cycling Functions of Hydrothermarchaeota in Hydrothermal Sediment.</title>
        <authorList>
            <person name="Zhou Z."/>
            <person name="Liu Y."/>
            <person name="Xu W."/>
            <person name="Pan J."/>
            <person name="Luo Z.H."/>
            <person name="Li M."/>
        </authorList>
    </citation>
    <scope>NUCLEOTIDE SEQUENCE [LARGE SCALE GENOMIC DNA]</scope>
    <source>
        <strain evidence="4">SpSt-477</strain>
    </source>
</reference>
<dbReference type="InterPro" id="IPR051796">
    <property type="entry name" value="ISF_SsuE-like"/>
</dbReference>
<dbReference type="SUPFAM" id="SSF52218">
    <property type="entry name" value="Flavoproteins"/>
    <property type="match status" value="1"/>
</dbReference>
<evidence type="ECO:0000313" key="4">
    <source>
        <dbReference type="EMBL" id="HGU34662.1"/>
    </source>
</evidence>
<dbReference type="InterPro" id="IPR005025">
    <property type="entry name" value="FMN_Rdtase-like_dom"/>
</dbReference>
<dbReference type="PANTHER" id="PTHR43278:SF4">
    <property type="entry name" value="NAD(P)H-DEPENDENT FMN-CONTAINING OXIDOREDUCTASE YWQN-RELATED"/>
    <property type="match status" value="1"/>
</dbReference>
<sequence length="191" mass="20676">MKVVAFNGSARKDGNTAIMVRTVLRVLEEAGIQTELIQLAEKDISGCKACYGCVKKKNGKCAVAKDDLNEMLNRMVEADGIILASPTYFADVTSAMKALIDRCGMVSRANGDLLKRKVGAAIVVARRGGAIHAFDSMNHFFLIGQMIVVGSNYWNMGFGLNIGEVNADQDGLNTMRVLGENMAWLLNRLSA</sequence>
<protein>
    <submittedName>
        <fullName evidence="4">Flavodoxin family protein</fullName>
    </submittedName>
</protein>
<gene>
    <name evidence="4" type="ORF">ENS29_17725</name>
</gene>
<evidence type="ECO:0000259" key="3">
    <source>
        <dbReference type="Pfam" id="PF03358"/>
    </source>
</evidence>
<evidence type="ECO:0000256" key="1">
    <source>
        <dbReference type="ARBA" id="ARBA00022630"/>
    </source>
</evidence>
<comment type="caution">
    <text evidence="4">The sequence shown here is derived from an EMBL/GenBank/DDBJ whole genome shotgun (WGS) entry which is preliminary data.</text>
</comment>
<organism evidence="4">
    <name type="scientific">Desulfatirhabdium butyrativorans</name>
    <dbReference type="NCBI Taxonomy" id="340467"/>
    <lineage>
        <taxon>Bacteria</taxon>
        <taxon>Pseudomonadati</taxon>
        <taxon>Thermodesulfobacteriota</taxon>
        <taxon>Desulfobacteria</taxon>
        <taxon>Desulfobacterales</taxon>
        <taxon>Desulfatirhabdiaceae</taxon>
        <taxon>Desulfatirhabdium</taxon>
    </lineage>
</organism>
<dbReference type="AlphaFoldDB" id="A0A7C4RUP5"/>
<dbReference type="InterPro" id="IPR029039">
    <property type="entry name" value="Flavoprotein-like_sf"/>
</dbReference>
<accession>A0A7C4RUP5</accession>
<keyword evidence="1" id="KW-0285">Flavoprotein</keyword>